<name>A0ABY6Z8M3_9BACL</name>
<gene>
    <name evidence="15" type="primary">ilvA</name>
    <name evidence="15" type="ORF">NZD86_10760</name>
</gene>
<keyword evidence="10" id="KW-0100">Branched-chain amino acid biosynthesis</keyword>
<comment type="similarity">
    <text evidence="5">Belongs to the serine/threonine dehydratase family.</text>
</comment>
<proteinExistence type="inferred from homology"/>
<dbReference type="NCBIfam" id="TIGR01127">
    <property type="entry name" value="ilvA_1Cterm"/>
    <property type="match status" value="1"/>
</dbReference>
<dbReference type="GO" id="GO:0004794">
    <property type="term" value="F:threonine deaminase activity"/>
    <property type="evidence" value="ECO:0007669"/>
    <property type="project" value="UniProtKB-EC"/>
</dbReference>
<dbReference type="InterPro" id="IPR000634">
    <property type="entry name" value="Ser/Thr_deHydtase_PyrdxlP-BS"/>
</dbReference>
<reference evidence="15" key="1">
    <citation type="submission" date="2022-08" db="EMBL/GenBank/DDBJ databases">
        <title>Alicyclobacillus dauci DSM2870, complete genome.</title>
        <authorList>
            <person name="Wang Q."/>
            <person name="Cai R."/>
            <person name="Wang Z."/>
        </authorList>
    </citation>
    <scope>NUCLEOTIDE SEQUENCE</scope>
    <source>
        <strain evidence="15">DSM 28700</strain>
    </source>
</reference>
<dbReference type="Pfam" id="PF00291">
    <property type="entry name" value="PALP"/>
    <property type="match status" value="1"/>
</dbReference>
<keyword evidence="16" id="KW-1185">Reference proteome</keyword>
<keyword evidence="10" id="KW-0412">Isoleucine biosynthesis</keyword>
<evidence type="ECO:0000313" key="16">
    <source>
        <dbReference type="Proteomes" id="UP001164803"/>
    </source>
</evidence>
<dbReference type="Gene3D" id="3.30.70.260">
    <property type="match status" value="1"/>
</dbReference>
<feature type="domain" description="Tryptophan synthase beta chain-like PALP" evidence="14">
    <location>
        <begin position="25"/>
        <end position="310"/>
    </location>
</feature>
<evidence type="ECO:0000313" key="15">
    <source>
        <dbReference type="EMBL" id="WAH38917.1"/>
    </source>
</evidence>
<dbReference type="PROSITE" id="PS00165">
    <property type="entry name" value="DEHYDRATASE_SER_THR"/>
    <property type="match status" value="1"/>
</dbReference>
<comment type="pathway">
    <text evidence="4">Amino-acid degradation; L-threonine degradation via propanoate pathway; propanoate from L-threonine: step 1/4.</text>
</comment>
<evidence type="ECO:0000256" key="7">
    <source>
        <dbReference type="ARBA" id="ARBA00012096"/>
    </source>
</evidence>
<dbReference type="InterPro" id="IPR044561">
    <property type="entry name" value="ACT_ThrD-II-like"/>
</dbReference>
<protein>
    <recommendedName>
        <fullName evidence="8">L-threonine dehydratase catabolic TdcB</fullName>
        <ecNumber evidence="7">4.3.1.19</ecNumber>
    </recommendedName>
</protein>
<dbReference type="PANTHER" id="PTHR48078:SF6">
    <property type="entry name" value="L-THREONINE DEHYDRATASE CATABOLIC TDCB"/>
    <property type="match status" value="1"/>
</dbReference>
<dbReference type="EMBL" id="CP104064">
    <property type="protein sequence ID" value="WAH38917.1"/>
    <property type="molecule type" value="Genomic_DNA"/>
</dbReference>
<dbReference type="InterPro" id="IPR036052">
    <property type="entry name" value="TrpB-like_PALP_sf"/>
</dbReference>
<evidence type="ECO:0000259" key="14">
    <source>
        <dbReference type="Pfam" id="PF00291"/>
    </source>
</evidence>
<accession>A0ABY6Z8M3</accession>
<dbReference type="SUPFAM" id="SSF53686">
    <property type="entry name" value="Tryptophan synthase beta subunit-like PLP-dependent enzymes"/>
    <property type="match status" value="1"/>
</dbReference>
<dbReference type="CDD" id="cd04886">
    <property type="entry name" value="ACT_ThrD-II-like"/>
    <property type="match status" value="1"/>
</dbReference>
<dbReference type="InterPro" id="IPR050147">
    <property type="entry name" value="Ser/Thr_Dehydratase"/>
</dbReference>
<keyword evidence="11" id="KW-0663">Pyridoxal phosphate</keyword>
<keyword evidence="9" id="KW-0021">Allosteric enzyme</keyword>
<evidence type="ECO:0000256" key="5">
    <source>
        <dbReference type="ARBA" id="ARBA00010869"/>
    </source>
</evidence>
<sequence>MDNHTQQEPTLEDIKQARQRLHGVIQETPLDYSATFSRFSDNEIYLKLENLQKTGSFKLRGAFNKIATLSDAERARGVIAASAGNHAQGVAYAARDVGAPCTIVMPEGASLAKISATQRYGAKVVLSGNSYDDAYGHARELSQEHGYTYVHAFDDPAIISGQGTIGLEILDQLPQVNAIVIPMGGGGLAAGIALAVKTLRPDVKIYGVEASAVASFRHALDAGHLETIDAKSTIADGIAVRRPGDIPYALATRYIDDIVTVEEEEISRSMVLLLERCKLVAEGAAGACIAAAIHKKIPNNLGNVVCILSGGNVDVTVLSRIIEHGLIESNRYLRMAVTLDDRPGSLRDLLDIVATLRANVLSVNHHRVGTHIHLGQTEVELDLETRDKAHIDLIYNTLTQAGYEPVARN</sequence>
<dbReference type="Proteomes" id="UP001164803">
    <property type="component" value="Chromosome"/>
</dbReference>
<dbReference type="Gene3D" id="3.40.50.1100">
    <property type="match status" value="2"/>
</dbReference>
<evidence type="ECO:0000256" key="13">
    <source>
        <dbReference type="ARBA" id="ARBA00025527"/>
    </source>
</evidence>
<evidence type="ECO:0000256" key="4">
    <source>
        <dbReference type="ARBA" id="ARBA00004958"/>
    </source>
</evidence>
<evidence type="ECO:0000256" key="10">
    <source>
        <dbReference type="ARBA" id="ARBA00022624"/>
    </source>
</evidence>
<dbReference type="InterPro" id="IPR045865">
    <property type="entry name" value="ACT-like_dom_sf"/>
</dbReference>
<dbReference type="PANTHER" id="PTHR48078">
    <property type="entry name" value="THREONINE DEHYDRATASE, MITOCHONDRIAL-RELATED"/>
    <property type="match status" value="1"/>
</dbReference>
<evidence type="ECO:0000256" key="11">
    <source>
        <dbReference type="ARBA" id="ARBA00022898"/>
    </source>
</evidence>
<evidence type="ECO:0000256" key="3">
    <source>
        <dbReference type="ARBA" id="ARBA00004810"/>
    </source>
</evidence>
<dbReference type="SUPFAM" id="SSF55021">
    <property type="entry name" value="ACT-like"/>
    <property type="match status" value="1"/>
</dbReference>
<comment type="catalytic activity">
    <reaction evidence="1">
        <text>L-threonine = 2-oxobutanoate + NH4(+)</text>
        <dbReference type="Rhea" id="RHEA:22108"/>
        <dbReference type="ChEBI" id="CHEBI:16763"/>
        <dbReference type="ChEBI" id="CHEBI:28938"/>
        <dbReference type="ChEBI" id="CHEBI:57926"/>
        <dbReference type="EC" id="4.3.1.19"/>
    </reaction>
</comment>
<evidence type="ECO:0000256" key="12">
    <source>
        <dbReference type="ARBA" id="ARBA00023239"/>
    </source>
</evidence>
<dbReference type="InterPro" id="IPR005789">
    <property type="entry name" value="Thr_deHydtase_catblc"/>
</dbReference>
<evidence type="ECO:0000256" key="9">
    <source>
        <dbReference type="ARBA" id="ARBA00022533"/>
    </source>
</evidence>
<comment type="subunit">
    <text evidence="6">In the native structure, TdcB is in a dimeric form, whereas in the TdcB-AMP complex, it exists in a tetrameric form (dimer of dimers).</text>
</comment>
<dbReference type="CDD" id="cd01562">
    <property type="entry name" value="Thr-dehyd"/>
    <property type="match status" value="1"/>
</dbReference>
<dbReference type="RefSeq" id="WP_268046528.1">
    <property type="nucleotide sequence ID" value="NZ_CP104064.1"/>
</dbReference>
<evidence type="ECO:0000256" key="2">
    <source>
        <dbReference type="ARBA" id="ARBA00001933"/>
    </source>
</evidence>
<dbReference type="InterPro" id="IPR001926">
    <property type="entry name" value="TrpB-like_PALP"/>
</dbReference>
<evidence type="ECO:0000256" key="8">
    <source>
        <dbReference type="ARBA" id="ARBA00022248"/>
    </source>
</evidence>
<organism evidence="15 16">
    <name type="scientific">Alicyclobacillus dauci</name>
    <dbReference type="NCBI Taxonomy" id="1475485"/>
    <lineage>
        <taxon>Bacteria</taxon>
        <taxon>Bacillati</taxon>
        <taxon>Bacillota</taxon>
        <taxon>Bacilli</taxon>
        <taxon>Bacillales</taxon>
        <taxon>Alicyclobacillaceae</taxon>
        <taxon>Alicyclobacillus</taxon>
    </lineage>
</organism>
<comment type="function">
    <text evidence="13">Catalyzes the anaerobic formation of alpha-ketobutyrate and ammonia from threonine in a two-step reaction. The first step involved a dehydration of threonine and a production of enamine intermediates (aminocrotonate), which tautomerizes to its imine form (iminobutyrate). Both intermediates are unstable and short-lived. The second step is the nonenzymatic hydrolysis of the enamine/imine intermediates to form 2-ketobutyrate and free ammonia. In the low water environment of the cell, the second step is accelerated by RidA.</text>
</comment>
<evidence type="ECO:0000256" key="1">
    <source>
        <dbReference type="ARBA" id="ARBA00001274"/>
    </source>
</evidence>
<evidence type="ECO:0000256" key="6">
    <source>
        <dbReference type="ARBA" id="ARBA00011447"/>
    </source>
</evidence>
<dbReference type="EC" id="4.3.1.19" evidence="7"/>
<keyword evidence="12 15" id="KW-0456">Lyase</keyword>
<comment type="cofactor">
    <cofactor evidence="2">
        <name>pyridoxal 5'-phosphate</name>
        <dbReference type="ChEBI" id="CHEBI:597326"/>
    </cofactor>
</comment>
<keyword evidence="10" id="KW-0028">Amino-acid biosynthesis</keyword>
<comment type="pathway">
    <text evidence="3">Amino-acid biosynthesis; L-isoleucine biosynthesis; 2-oxobutanoate from L-threonine: step 1/1.</text>
</comment>